<evidence type="ECO:0000259" key="13">
    <source>
        <dbReference type="PROSITE" id="PS51352"/>
    </source>
</evidence>
<comment type="function">
    <text evidence="1">Thiol-specific peroxidase that catalyzes the reduction of hydrogen peroxide and organic hydroperoxides to water and alcohols, respectively. Plays a role in cell protection against oxidative stress by detoxifying peroxides and as sensor of hydrogen peroxide-mediated signaling events.</text>
</comment>
<dbReference type="PIRSF" id="PIRSF000239">
    <property type="entry name" value="AHPC"/>
    <property type="match status" value="1"/>
</dbReference>
<dbReference type="PANTHER" id="PTHR42801:SF4">
    <property type="entry name" value="AHPC_TSA FAMILY PROTEIN"/>
    <property type="match status" value="1"/>
</dbReference>
<comment type="caution">
    <text evidence="14">The sequence shown here is derived from an EMBL/GenBank/DDBJ whole genome shotgun (WGS) entry which is preliminary data.</text>
</comment>
<reference evidence="15" key="1">
    <citation type="journal article" date="2019" name="Int. J. Syst. Evol. Microbiol.">
        <title>The Global Catalogue of Microorganisms (GCM) 10K type strain sequencing project: providing services to taxonomists for standard genome sequencing and annotation.</title>
        <authorList>
            <consortium name="The Broad Institute Genomics Platform"/>
            <consortium name="The Broad Institute Genome Sequencing Center for Infectious Disease"/>
            <person name="Wu L."/>
            <person name="Ma J."/>
        </authorList>
    </citation>
    <scope>NUCLEOTIDE SEQUENCE [LARGE SCALE GENOMIC DNA]</scope>
    <source>
        <strain evidence="15">CGMCC 4.7289</strain>
    </source>
</reference>
<feature type="domain" description="Thioredoxin" evidence="13">
    <location>
        <begin position="6"/>
        <end position="155"/>
    </location>
</feature>
<evidence type="ECO:0000256" key="1">
    <source>
        <dbReference type="ARBA" id="ARBA00003330"/>
    </source>
</evidence>
<dbReference type="Gene3D" id="3.40.30.10">
    <property type="entry name" value="Glutaredoxin"/>
    <property type="match status" value="1"/>
</dbReference>
<evidence type="ECO:0000256" key="9">
    <source>
        <dbReference type="ARBA" id="ARBA00032824"/>
    </source>
</evidence>
<evidence type="ECO:0000256" key="4">
    <source>
        <dbReference type="ARBA" id="ARBA00022559"/>
    </source>
</evidence>
<protein>
    <recommendedName>
        <fullName evidence="3">thioredoxin-dependent peroxiredoxin</fullName>
        <ecNumber evidence="3">1.11.1.24</ecNumber>
    </recommendedName>
    <alternativeName>
        <fullName evidence="11">Bacterioferritin comigratory protein</fullName>
    </alternativeName>
    <alternativeName>
        <fullName evidence="9">Thioredoxin peroxidase</fullName>
    </alternativeName>
</protein>
<sequence length="160" mass="17441">MAEKTIGVGDVAPDFTLPAQTGEQVTLADYRGDKVVVLYFYPKDDTRGCTAEACAFRDSYEEFAEAGAQVIGISSDSIASHEKFANKYNLPFVLVADERGEVRKRYGVPATLGILPGRVTYVIDRTGVVRHTFTSMVNIGKHIEGALEIVRNLAHEQASA</sequence>
<dbReference type="PROSITE" id="PS51352">
    <property type="entry name" value="THIOREDOXIN_2"/>
    <property type="match status" value="1"/>
</dbReference>
<evidence type="ECO:0000256" key="5">
    <source>
        <dbReference type="ARBA" id="ARBA00022862"/>
    </source>
</evidence>
<dbReference type="SUPFAM" id="SSF52833">
    <property type="entry name" value="Thioredoxin-like"/>
    <property type="match status" value="1"/>
</dbReference>
<dbReference type="EMBL" id="JBHSAY010000035">
    <property type="protein sequence ID" value="MFC4137075.1"/>
    <property type="molecule type" value="Genomic_DNA"/>
</dbReference>
<evidence type="ECO:0000256" key="6">
    <source>
        <dbReference type="ARBA" id="ARBA00023002"/>
    </source>
</evidence>
<comment type="catalytic activity">
    <reaction evidence="12">
        <text>a hydroperoxide + [thioredoxin]-dithiol = an alcohol + [thioredoxin]-disulfide + H2O</text>
        <dbReference type="Rhea" id="RHEA:62620"/>
        <dbReference type="Rhea" id="RHEA-COMP:10698"/>
        <dbReference type="Rhea" id="RHEA-COMP:10700"/>
        <dbReference type="ChEBI" id="CHEBI:15377"/>
        <dbReference type="ChEBI" id="CHEBI:29950"/>
        <dbReference type="ChEBI" id="CHEBI:30879"/>
        <dbReference type="ChEBI" id="CHEBI:35924"/>
        <dbReference type="ChEBI" id="CHEBI:50058"/>
        <dbReference type="EC" id="1.11.1.24"/>
    </reaction>
</comment>
<accession>A0ABV8M3P0</accession>
<evidence type="ECO:0000256" key="8">
    <source>
        <dbReference type="ARBA" id="ARBA00023284"/>
    </source>
</evidence>
<evidence type="ECO:0000256" key="10">
    <source>
        <dbReference type="ARBA" id="ARBA00038489"/>
    </source>
</evidence>
<dbReference type="InterPro" id="IPR050924">
    <property type="entry name" value="Peroxiredoxin_BCP/PrxQ"/>
</dbReference>
<keyword evidence="4 14" id="KW-0575">Peroxidase</keyword>
<name>A0ABV8M3P0_9ACTN</name>
<gene>
    <name evidence="14" type="ORF">ACFOZ4_41265</name>
</gene>
<dbReference type="Proteomes" id="UP001595816">
    <property type="component" value="Unassembled WGS sequence"/>
</dbReference>
<dbReference type="InterPro" id="IPR000866">
    <property type="entry name" value="AhpC/TSA"/>
</dbReference>
<dbReference type="InterPro" id="IPR036249">
    <property type="entry name" value="Thioredoxin-like_sf"/>
</dbReference>
<dbReference type="GO" id="GO:0140824">
    <property type="term" value="F:thioredoxin-dependent peroxiredoxin activity"/>
    <property type="evidence" value="ECO:0007669"/>
    <property type="project" value="UniProtKB-EC"/>
</dbReference>
<dbReference type="PANTHER" id="PTHR42801">
    <property type="entry name" value="THIOREDOXIN-DEPENDENT PEROXIDE REDUCTASE"/>
    <property type="match status" value="1"/>
</dbReference>
<evidence type="ECO:0000256" key="12">
    <source>
        <dbReference type="ARBA" id="ARBA00049091"/>
    </source>
</evidence>
<proteinExistence type="inferred from homology"/>
<evidence type="ECO:0000256" key="2">
    <source>
        <dbReference type="ARBA" id="ARBA00011245"/>
    </source>
</evidence>
<organism evidence="14 15">
    <name type="scientific">Hamadaea flava</name>
    <dbReference type="NCBI Taxonomy" id="1742688"/>
    <lineage>
        <taxon>Bacteria</taxon>
        <taxon>Bacillati</taxon>
        <taxon>Actinomycetota</taxon>
        <taxon>Actinomycetes</taxon>
        <taxon>Micromonosporales</taxon>
        <taxon>Micromonosporaceae</taxon>
        <taxon>Hamadaea</taxon>
    </lineage>
</organism>
<dbReference type="InterPro" id="IPR024706">
    <property type="entry name" value="Peroxiredoxin_AhpC-typ"/>
</dbReference>
<keyword evidence="5" id="KW-0049">Antioxidant</keyword>
<keyword evidence="6 14" id="KW-0560">Oxidoreductase</keyword>
<evidence type="ECO:0000256" key="3">
    <source>
        <dbReference type="ARBA" id="ARBA00013017"/>
    </source>
</evidence>
<evidence type="ECO:0000256" key="11">
    <source>
        <dbReference type="ARBA" id="ARBA00041373"/>
    </source>
</evidence>
<dbReference type="Pfam" id="PF00578">
    <property type="entry name" value="AhpC-TSA"/>
    <property type="match status" value="1"/>
</dbReference>
<dbReference type="RefSeq" id="WP_253762286.1">
    <property type="nucleotide sequence ID" value="NZ_JAMZDZ010000001.1"/>
</dbReference>
<dbReference type="EC" id="1.11.1.24" evidence="3"/>
<evidence type="ECO:0000313" key="14">
    <source>
        <dbReference type="EMBL" id="MFC4137075.1"/>
    </source>
</evidence>
<evidence type="ECO:0000256" key="7">
    <source>
        <dbReference type="ARBA" id="ARBA00023157"/>
    </source>
</evidence>
<keyword evidence="15" id="KW-1185">Reference proteome</keyword>
<keyword evidence="7" id="KW-1015">Disulfide bond</keyword>
<comment type="subunit">
    <text evidence="2">Monomer.</text>
</comment>
<comment type="similarity">
    <text evidence="10">Belongs to the peroxiredoxin family. BCP/PrxQ subfamily.</text>
</comment>
<evidence type="ECO:0000313" key="15">
    <source>
        <dbReference type="Proteomes" id="UP001595816"/>
    </source>
</evidence>
<dbReference type="CDD" id="cd03017">
    <property type="entry name" value="PRX_BCP"/>
    <property type="match status" value="1"/>
</dbReference>
<dbReference type="InterPro" id="IPR013766">
    <property type="entry name" value="Thioredoxin_domain"/>
</dbReference>
<keyword evidence="8" id="KW-0676">Redox-active center</keyword>